<dbReference type="PROSITE" id="PS50931">
    <property type="entry name" value="HTH_LYSR"/>
    <property type="match status" value="1"/>
</dbReference>
<evidence type="ECO:0000256" key="3">
    <source>
        <dbReference type="ARBA" id="ARBA00023125"/>
    </source>
</evidence>
<dbReference type="GO" id="GO:0003677">
    <property type="term" value="F:DNA binding"/>
    <property type="evidence" value="ECO:0007669"/>
    <property type="project" value="UniProtKB-KW"/>
</dbReference>
<dbReference type="STRING" id="37928.SAMN04489742_1029"/>
<dbReference type="FunFam" id="1.10.10.10:FF:000001">
    <property type="entry name" value="LysR family transcriptional regulator"/>
    <property type="match status" value="1"/>
</dbReference>
<dbReference type="RefSeq" id="WP_074699512.1">
    <property type="nucleotide sequence ID" value="NZ_CP018863.1"/>
</dbReference>
<keyword evidence="3 6" id="KW-0238">DNA-binding</keyword>
<sequence>MPKPFTLIQLRYFAVVAETENMTAAAQRLNITQSALSNAISQLEQELGVQLFIRLSQRGLRLSPSGKQFAQELPAFLEHVDSLYESARGLAENLTGELTVGIFTPLAPFRAPVILQAFERQYPDVQVSFLEGDQEFLRRSLLEGHCELALMYTLGLGGGVSTQLVERVPAHVLVHEEHPLAANPEQGVALRDLEQEPMILLDLPHTREYYLQLFQLAGVKPNVRHRVSGYETVRSFVARGHGYSLLNQRLHHDLTYAGGRVVPLRLVDEVPGIEVVLVRPEGMRATRRALAFEAVCKQLYGAER</sequence>
<dbReference type="PRINTS" id="PR00039">
    <property type="entry name" value="HTHLYSR"/>
</dbReference>
<reference evidence="6 7" key="1">
    <citation type="submission" date="2016-10" db="EMBL/GenBank/DDBJ databases">
        <authorList>
            <person name="de Groot N.N."/>
        </authorList>
    </citation>
    <scope>NUCLEOTIDE SEQUENCE [LARGE SCALE GENOMIC DNA]</scope>
    <source>
        <strain evidence="6 7">DSM 20117</strain>
    </source>
</reference>
<dbReference type="Pfam" id="PF00126">
    <property type="entry name" value="HTH_1"/>
    <property type="match status" value="1"/>
</dbReference>
<name>A0A1H1APP4_9MICC</name>
<dbReference type="InterPro" id="IPR036390">
    <property type="entry name" value="WH_DNA-bd_sf"/>
</dbReference>
<dbReference type="PANTHER" id="PTHR30346">
    <property type="entry name" value="TRANSCRIPTIONAL DUAL REGULATOR HCAR-RELATED"/>
    <property type="match status" value="1"/>
</dbReference>
<dbReference type="InterPro" id="IPR005119">
    <property type="entry name" value="LysR_subst-bd"/>
</dbReference>
<comment type="similarity">
    <text evidence="1">Belongs to the LysR transcriptional regulatory family.</text>
</comment>
<protein>
    <submittedName>
        <fullName evidence="6">DNA-binding transcriptional regulator, LysR family</fullName>
    </submittedName>
</protein>
<dbReference type="Pfam" id="PF03466">
    <property type="entry name" value="LysR_substrate"/>
    <property type="match status" value="1"/>
</dbReference>
<dbReference type="PANTHER" id="PTHR30346:SF0">
    <property type="entry name" value="HCA OPERON TRANSCRIPTIONAL ACTIVATOR HCAR"/>
    <property type="match status" value="1"/>
</dbReference>
<evidence type="ECO:0000256" key="1">
    <source>
        <dbReference type="ARBA" id="ARBA00009437"/>
    </source>
</evidence>
<keyword evidence="4" id="KW-0804">Transcription</keyword>
<evidence type="ECO:0000256" key="2">
    <source>
        <dbReference type="ARBA" id="ARBA00023015"/>
    </source>
</evidence>
<feature type="domain" description="HTH lysR-type" evidence="5">
    <location>
        <begin position="5"/>
        <end position="63"/>
    </location>
</feature>
<dbReference type="SUPFAM" id="SSF53850">
    <property type="entry name" value="Periplasmic binding protein-like II"/>
    <property type="match status" value="1"/>
</dbReference>
<organism evidence="6 7">
    <name type="scientific">Crystallibacter crystallopoietes</name>
    <dbReference type="NCBI Taxonomy" id="37928"/>
    <lineage>
        <taxon>Bacteria</taxon>
        <taxon>Bacillati</taxon>
        <taxon>Actinomycetota</taxon>
        <taxon>Actinomycetes</taxon>
        <taxon>Micrococcales</taxon>
        <taxon>Micrococcaceae</taxon>
        <taxon>Crystallibacter</taxon>
    </lineage>
</organism>
<dbReference type="InterPro" id="IPR036388">
    <property type="entry name" value="WH-like_DNA-bd_sf"/>
</dbReference>
<evidence type="ECO:0000313" key="7">
    <source>
        <dbReference type="Proteomes" id="UP000181917"/>
    </source>
</evidence>
<dbReference type="GO" id="GO:0032993">
    <property type="term" value="C:protein-DNA complex"/>
    <property type="evidence" value="ECO:0007669"/>
    <property type="project" value="TreeGrafter"/>
</dbReference>
<keyword evidence="7" id="KW-1185">Reference proteome</keyword>
<dbReference type="AlphaFoldDB" id="A0A1H1APP4"/>
<gene>
    <name evidence="6" type="ORF">SAMN04489742_1029</name>
</gene>
<evidence type="ECO:0000259" key="5">
    <source>
        <dbReference type="PROSITE" id="PS50931"/>
    </source>
</evidence>
<dbReference type="Gene3D" id="3.40.190.10">
    <property type="entry name" value="Periplasmic binding protein-like II"/>
    <property type="match status" value="2"/>
</dbReference>
<evidence type="ECO:0000313" key="6">
    <source>
        <dbReference type="EMBL" id="SDQ41590.1"/>
    </source>
</evidence>
<dbReference type="GO" id="GO:0003700">
    <property type="term" value="F:DNA-binding transcription factor activity"/>
    <property type="evidence" value="ECO:0007669"/>
    <property type="project" value="InterPro"/>
</dbReference>
<dbReference type="EMBL" id="FNKH01000002">
    <property type="protein sequence ID" value="SDQ41590.1"/>
    <property type="molecule type" value="Genomic_DNA"/>
</dbReference>
<dbReference type="InterPro" id="IPR000847">
    <property type="entry name" value="LysR_HTH_N"/>
</dbReference>
<proteinExistence type="inferred from homology"/>
<evidence type="ECO:0000256" key="4">
    <source>
        <dbReference type="ARBA" id="ARBA00023163"/>
    </source>
</evidence>
<accession>A0A1H1APP4</accession>
<dbReference type="Proteomes" id="UP000181917">
    <property type="component" value="Unassembled WGS sequence"/>
</dbReference>
<dbReference type="SUPFAM" id="SSF46785">
    <property type="entry name" value="Winged helix' DNA-binding domain"/>
    <property type="match status" value="1"/>
</dbReference>
<dbReference type="KEGG" id="acry:AC20117_12180"/>
<keyword evidence="2" id="KW-0805">Transcription regulation</keyword>
<dbReference type="OrthoDB" id="3461141at2"/>
<dbReference type="Gene3D" id="1.10.10.10">
    <property type="entry name" value="Winged helix-like DNA-binding domain superfamily/Winged helix DNA-binding domain"/>
    <property type="match status" value="1"/>
</dbReference>